<dbReference type="EMBL" id="AWUE01012716">
    <property type="protein sequence ID" value="OMP08450.1"/>
    <property type="molecule type" value="Genomic_DNA"/>
</dbReference>
<proteinExistence type="predicted"/>
<evidence type="ECO:0000313" key="1">
    <source>
        <dbReference type="EMBL" id="OMP08450.1"/>
    </source>
</evidence>
<sequence>MGDLEETKARNELKRLRRTDPQPLSSIRVLLKLRRGGAWWSEWRRRFQYPVRFNPYPTRLNTAPLAAVASSSFHGQATIKSATPDP</sequence>
<dbReference type="AlphaFoldDB" id="A0A1R3KMZ6"/>
<keyword evidence="2" id="KW-1185">Reference proteome</keyword>
<reference evidence="2" key="1">
    <citation type="submission" date="2013-09" db="EMBL/GenBank/DDBJ databases">
        <title>Corchorus olitorius genome sequencing.</title>
        <authorList>
            <person name="Alam M."/>
            <person name="Haque M.S."/>
            <person name="Islam M.S."/>
            <person name="Emdad E.M."/>
            <person name="Islam M.M."/>
            <person name="Ahmed B."/>
            <person name="Halim A."/>
            <person name="Hossen Q.M.M."/>
            <person name="Hossain M.Z."/>
            <person name="Ahmed R."/>
            <person name="Khan M.M."/>
            <person name="Islam R."/>
            <person name="Rashid M.M."/>
            <person name="Khan S.A."/>
            <person name="Rahman M.S."/>
            <person name="Alam M."/>
            <person name="Yahiya A.S."/>
            <person name="Khan M.S."/>
            <person name="Azam M.S."/>
            <person name="Haque T."/>
            <person name="Lashkar M.Z.H."/>
            <person name="Akhand A.I."/>
            <person name="Morshed G."/>
            <person name="Roy S."/>
            <person name="Uddin K.S."/>
            <person name="Rabeya T."/>
            <person name="Hossain A.S."/>
            <person name="Chowdhury A."/>
            <person name="Snigdha A.R."/>
            <person name="Mortoza M.S."/>
            <person name="Matin S.A."/>
            <person name="Hoque S.M.E."/>
            <person name="Islam M.K."/>
            <person name="Roy D.K."/>
            <person name="Haider R."/>
            <person name="Moosa M.M."/>
            <person name="Elias S.M."/>
            <person name="Hasan A.M."/>
            <person name="Jahan S."/>
            <person name="Shafiuddin M."/>
            <person name="Mahmood N."/>
            <person name="Shommy N.S."/>
        </authorList>
    </citation>
    <scope>NUCLEOTIDE SEQUENCE [LARGE SCALE GENOMIC DNA]</scope>
    <source>
        <strain evidence="2">cv. O-4</strain>
    </source>
</reference>
<protein>
    <submittedName>
        <fullName evidence="1">Uncharacterized protein</fullName>
    </submittedName>
</protein>
<gene>
    <name evidence="1" type="ORF">COLO4_06462</name>
</gene>
<comment type="caution">
    <text evidence="1">The sequence shown here is derived from an EMBL/GenBank/DDBJ whole genome shotgun (WGS) entry which is preliminary data.</text>
</comment>
<accession>A0A1R3KMZ6</accession>
<evidence type="ECO:0000313" key="2">
    <source>
        <dbReference type="Proteomes" id="UP000187203"/>
    </source>
</evidence>
<organism evidence="1 2">
    <name type="scientific">Corchorus olitorius</name>
    <dbReference type="NCBI Taxonomy" id="93759"/>
    <lineage>
        <taxon>Eukaryota</taxon>
        <taxon>Viridiplantae</taxon>
        <taxon>Streptophyta</taxon>
        <taxon>Embryophyta</taxon>
        <taxon>Tracheophyta</taxon>
        <taxon>Spermatophyta</taxon>
        <taxon>Magnoliopsida</taxon>
        <taxon>eudicotyledons</taxon>
        <taxon>Gunneridae</taxon>
        <taxon>Pentapetalae</taxon>
        <taxon>rosids</taxon>
        <taxon>malvids</taxon>
        <taxon>Malvales</taxon>
        <taxon>Malvaceae</taxon>
        <taxon>Grewioideae</taxon>
        <taxon>Apeibeae</taxon>
        <taxon>Corchorus</taxon>
    </lineage>
</organism>
<name>A0A1R3KMZ6_9ROSI</name>
<dbReference type="Proteomes" id="UP000187203">
    <property type="component" value="Unassembled WGS sequence"/>
</dbReference>